<keyword evidence="2" id="KW-1185">Reference proteome</keyword>
<protein>
    <submittedName>
        <fullName evidence="1">Uncharacterized protein</fullName>
    </submittedName>
</protein>
<dbReference type="KEGG" id="mtw:CQW49_18605"/>
<sequence length="127" mass="13281">MSEAPFDLSLAADGEGFVLSRTGDDGVTTRIPLTPADILSLTRSALELREKSLSARRPASGAVEAVLASPVREATLAREMLGDHVLLTLTAPDGDRASFALPLEVAADVSTRLSALLESAPPTLSRQ</sequence>
<evidence type="ECO:0000313" key="2">
    <source>
        <dbReference type="Proteomes" id="UP000230709"/>
    </source>
</evidence>
<reference evidence="2" key="1">
    <citation type="submission" date="2017-10" db="EMBL/GenBank/DDBJ databases">
        <title>Completed PacBio SMRT sequence of Methylosinus trichosporium OB3b reveals presence of a third large plasmid.</title>
        <authorList>
            <person name="Charles T.C."/>
            <person name="Lynch M.D.J."/>
            <person name="Heil J.R."/>
            <person name="Cheng J."/>
        </authorList>
    </citation>
    <scope>NUCLEOTIDE SEQUENCE [LARGE SCALE GENOMIC DNA]</scope>
    <source>
        <strain evidence="2">OB3b</strain>
    </source>
</reference>
<organism evidence="1 2">
    <name type="scientific">Methylosinus trichosporium (strain ATCC 35070 / NCIMB 11131 / UNIQEM 75 / OB3b)</name>
    <dbReference type="NCBI Taxonomy" id="595536"/>
    <lineage>
        <taxon>Bacteria</taxon>
        <taxon>Pseudomonadati</taxon>
        <taxon>Pseudomonadota</taxon>
        <taxon>Alphaproteobacteria</taxon>
        <taxon>Hyphomicrobiales</taxon>
        <taxon>Methylocystaceae</taxon>
        <taxon>Methylosinus</taxon>
    </lineage>
</organism>
<gene>
    <name evidence="1" type="ORF">CQW49_18605</name>
</gene>
<evidence type="ECO:0000313" key="1">
    <source>
        <dbReference type="EMBL" id="ATQ69666.1"/>
    </source>
</evidence>
<dbReference type="STRING" id="595536.GCA_000178815_01465"/>
<proteinExistence type="predicted"/>
<dbReference type="AlphaFoldDB" id="A0A2D2D3Y4"/>
<dbReference type="Proteomes" id="UP000230709">
    <property type="component" value="Chromosome"/>
</dbReference>
<dbReference type="RefSeq" id="WP_004448532.1">
    <property type="nucleotide sequence ID" value="NZ_ADVE02000001.1"/>
</dbReference>
<name>A0A2D2D3Y4_METT3</name>
<dbReference type="EMBL" id="CP023737">
    <property type="protein sequence ID" value="ATQ69666.1"/>
    <property type="molecule type" value="Genomic_DNA"/>
</dbReference>
<accession>A0A2D2D3Y4</accession>